<keyword evidence="1" id="KW-1133">Transmembrane helix</keyword>
<evidence type="ECO:0000313" key="3">
    <source>
        <dbReference type="Proteomes" id="UP000564885"/>
    </source>
</evidence>
<name>A0A849I718_9HYPH</name>
<proteinExistence type="predicted"/>
<dbReference type="PANTHER" id="PTHR41795">
    <property type="entry name" value="EXOPOLYSACCHARIDE SYNTHESIS PROTEIN"/>
    <property type="match status" value="1"/>
</dbReference>
<dbReference type="Pfam" id="PF06055">
    <property type="entry name" value="ExoD"/>
    <property type="match status" value="1"/>
</dbReference>
<keyword evidence="1" id="KW-0472">Membrane</keyword>
<dbReference type="RefSeq" id="WP_171218578.1">
    <property type="nucleotide sequence ID" value="NZ_JABEPP010000003.1"/>
</dbReference>
<feature type="transmembrane region" description="Helical" evidence="1">
    <location>
        <begin position="141"/>
        <end position="158"/>
    </location>
</feature>
<evidence type="ECO:0000256" key="1">
    <source>
        <dbReference type="SAM" id="Phobius"/>
    </source>
</evidence>
<keyword evidence="3" id="KW-1185">Reference proteome</keyword>
<dbReference type="AlphaFoldDB" id="A0A849I718"/>
<dbReference type="EMBL" id="JABEPP010000003">
    <property type="protein sequence ID" value="NNM73081.1"/>
    <property type="molecule type" value="Genomic_DNA"/>
</dbReference>
<accession>A0A849I718</accession>
<reference evidence="2 3" key="1">
    <citation type="submission" date="2020-04" db="EMBL/GenBank/DDBJ databases">
        <title>Enterovirga sp. isolate from soil.</title>
        <authorList>
            <person name="Chea S."/>
            <person name="Kim D.-U."/>
        </authorList>
    </citation>
    <scope>NUCLEOTIDE SEQUENCE [LARGE SCALE GENOMIC DNA]</scope>
    <source>
        <strain evidence="2 3">DB1703</strain>
    </source>
</reference>
<sequence length="216" mass="22720">MSRSVAATLPRRGGGGTARAGAITRPILRLAGMLRRDRVQLGELFDRLGYEGFGLALLVLTLPTIIPTPGPVGMTFGTVIALVALQVMFGARGVWLPAFLRRRTVPGAALRRGIAVALPYLARAERWLCEHRLALLTRGPARALLGLPIFVLAVAIALPIPFGNTAPALALLVFAFGFMARDGAAIAAALVLTVLAVAWTAFLFLAGASLFGWATA</sequence>
<feature type="transmembrane region" description="Helical" evidence="1">
    <location>
        <begin position="48"/>
        <end position="66"/>
    </location>
</feature>
<gene>
    <name evidence="2" type="ORF">HJG44_11895</name>
</gene>
<evidence type="ECO:0000313" key="2">
    <source>
        <dbReference type="EMBL" id="NNM73081.1"/>
    </source>
</evidence>
<dbReference type="PIRSF" id="PIRSF033239">
    <property type="entry name" value="ExoD"/>
    <property type="match status" value="1"/>
</dbReference>
<comment type="caution">
    <text evidence="2">The sequence shown here is derived from an EMBL/GenBank/DDBJ whole genome shotgun (WGS) entry which is preliminary data.</text>
</comment>
<keyword evidence="1" id="KW-0812">Transmembrane</keyword>
<protein>
    <submittedName>
        <fullName evidence="2">Exopolysaccharide biosynthesis protein</fullName>
    </submittedName>
</protein>
<dbReference type="Proteomes" id="UP000564885">
    <property type="component" value="Unassembled WGS sequence"/>
</dbReference>
<dbReference type="PANTHER" id="PTHR41795:SF1">
    <property type="entry name" value="EXOPOLYSACCHARIDE SYNTHESIS PROTEIN"/>
    <property type="match status" value="1"/>
</dbReference>
<feature type="transmembrane region" description="Helical" evidence="1">
    <location>
        <begin position="187"/>
        <end position="214"/>
    </location>
</feature>
<feature type="transmembrane region" description="Helical" evidence="1">
    <location>
        <begin position="72"/>
        <end position="95"/>
    </location>
</feature>
<organism evidence="2 3">
    <name type="scientific">Enterovirga aerilata</name>
    <dbReference type="NCBI Taxonomy" id="2730920"/>
    <lineage>
        <taxon>Bacteria</taxon>
        <taxon>Pseudomonadati</taxon>
        <taxon>Pseudomonadota</taxon>
        <taxon>Alphaproteobacteria</taxon>
        <taxon>Hyphomicrobiales</taxon>
        <taxon>Methylobacteriaceae</taxon>
        <taxon>Enterovirga</taxon>
    </lineage>
</organism>
<dbReference type="InterPro" id="IPR010331">
    <property type="entry name" value="ExoD"/>
</dbReference>